<comment type="caution">
    <text evidence="5">The sequence shown here is derived from an EMBL/GenBank/DDBJ whole genome shotgun (WGS) entry which is preliminary data.</text>
</comment>
<dbReference type="InterPro" id="IPR035976">
    <property type="entry name" value="Sushi/SCR/CCP_sf"/>
</dbReference>
<dbReference type="InterPro" id="IPR000436">
    <property type="entry name" value="Sushi_SCR_CCP_dom"/>
</dbReference>
<gene>
    <name evidence="5" type="ORF">SKAU_G00082180</name>
</gene>
<dbReference type="AlphaFoldDB" id="A0A9Q1J3E9"/>
<evidence type="ECO:0000256" key="2">
    <source>
        <dbReference type="PROSITE-ProRule" id="PRU00302"/>
    </source>
</evidence>
<sequence>MWLATLMLLLASGLAVITTTPVQQVEEAEFTATPRQEVEDGTVFTPTPVLELEEEAVSTGQMEVELGTYWSGTAPLCLGGCMGKHTELQKDPCGDSTCCWVGYKSLCRVNCGKPDADFNAMVSGSSWSVGSVVRHTCRPGFLLVGNSSSTCQLNGKWTPKPTCLRVCQQNRLEINERDIDGDCSSTCSTKTYSGLLKRGCVKIDNCQTKEPGWKRWFTACDNCVCDCYASCLSSG</sequence>
<accession>A0A9Q1J3E9</accession>
<feature type="domain" description="Sushi" evidence="4">
    <location>
        <begin position="109"/>
        <end position="165"/>
    </location>
</feature>
<evidence type="ECO:0000313" key="6">
    <source>
        <dbReference type="Proteomes" id="UP001152622"/>
    </source>
</evidence>
<dbReference type="EMBL" id="JAINUF010000003">
    <property type="protein sequence ID" value="KAJ8368190.1"/>
    <property type="molecule type" value="Genomic_DNA"/>
</dbReference>
<dbReference type="Pfam" id="PF00084">
    <property type="entry name" value="Sushi"/>
    <property type="match status" value="1"/>
</dbReference>
<name>A0A9Q1J3E9_SYNKA</name>
<dbReference type="SMART" id="SM00032">
    <property type="entry name" value="CCP"/>
    <property type="match status" value="1"/>
</dbReference>
<keyword evidence="2" id="KW-0768">Sushi</keyword>
<feature type="signal peptide" evidence="3">
    <location>
        <begin position="1"/>
        <end position="15"/>
    </location>
</feature>
<feature type="chain" id="PRO_5040241586" description="Sushi domain-containing protein" evidence="3">
    <location>
        <begin position="16"/>
        <end position="235"/>
    </location>
</feature>
<evidence type="ECO:0000256" key="1">
    <source>
        <dbReference type="ARBA" id="ARBA00023157"/>
    </source>
</evidence>
<dbReference type="OrthoDB" id="6127264at2759"/>
<keyword evidence="1" id="KW-1015">Disulfide bond</keyword>
<dbReference type="Proteomes" id="UP001152622">
    <property type="component" value="Chromosome 3"/>
</dbReference>
<dbReference type="Gene3D" id="2.10.70.10">
    <property type="entry name" value="Complement Module, domain 1"/>
    <property type="match status" value="1"/>
</dbReference>
<organism evidence="5 6">
    <name type="scientific">Synaphobranchus kaupii</name>
    <name type="common">Kaup's arrowtooth eel</name>
    <dbReference type="NCBI Taxonomy" id="118154"/>
    <lineage>
        <taxon>Eukaryota</taxon>
        <taxon>Metazoa</taxon>
        <taxon>Chordata</taxon>
        <taxon>Craniata</taxon>
        <taxon>Vertebrata</taxon>
        <taxon>Euteleostomi</taxon>
        <taxon>Actinopterygii</taxon>
        <taxon>Neopterygii</taxon>
        <taxon>Teleostei</taxon>
        <taxon>Anguilliformes</taxon>
        <taxon>Synaphobranchidae</taxon>
        <taxon>Synaphobranchus</taxon>
    </lineage>
</organism>
<dbReference type="SUPFAM" id="SSF57535">
    <property type="entry name" value="Complement control module/SCR domain"/>
    <property type="match status" value="1"/>
</dbReference>
<evidence type="ECO:0000259" key="4">
    <source>
        <dbReference type="PROSITE" id="PS50923"/>
    </source>
</evidence>
<evidence type="ECO:0000313" key="5">
    <source>
        <dbReference type="EMBL" id="KAJ8368190.1"/>
    </source>
</evidence>
<dbReference type="PROSITE" id="PS50923">
    <property type="entry name" value="SUSHI"/>
    <property type="match status" value="1"/>
</dbReference>
<protein>
    <recommendedName>
        <fullName evidence="4">Sushi domain-containing protein</fullName>
    </recommendedName>
</protein>
<proteinExistence type="predicted"/>
<keyword evidence="6" id="KW-1185">Reference proteome</keyword>
<dbReference type="CDD" id="cd00033">
    <property type="entry name" value="CCP"/>
    <property type="match status" value="1"/>
</dbReference>
<reference evidence="5" key="1">
    <citation type="journal article" date="2023" name="Science">
        <title>Genome structures resolve the early diversification of teleost fishes.</title>
        <authorList>
            <person name="Parey E."/>
            <person name="Louis A."/>
            <person name="Montfort J."/>
            <person name="Bouchez O."/>
            <person name="Roques C."/>
            <person name="Iampietro C."/>
            <person name="Lluch J."/>
            <person name="Castinel A."/>
            <person name="Donnadieu C."/>
            <person name="Desvignes T."/>
            <person name="Floi Bucao C."/>
            <person name="Jouanno E."/>
            <person name="Wen M."/>
            <person name="Mejri S."/>
            <person name="Dirks R."/>
            <person name="Jansen H."/>
            <person name="Henkel C."/>
            <person name="Chen W.J."/>
            <person name="Zahm M."/>
            <person name="Cabau C."/>
            <person name="Klopp C."/>
            <person name="Thompson A.W."/>
            <person name="Robinson-Rechavi M."/>
            <person name="Braasch I."/>
            <person name="Lecointre G."/>
            <person name="Bobe J."/>
            <person name="Postlethwait J.H."/>
            <person name="Berthelot C."/>
            <person name="Roest Crollius H."/>
            <person name="Guiguen Y."/>
        </authorList>
    </citation>
    <scope>NUCLEOTIDE SEQUENCE</scope>
    <source>
        <strain evidence="5">WJC10195</strain>
    </source>
</reference>
<comment type="caution">
    <text evidence="2">Lacks conserved residue(s) required for the propagation of feature annotation.</text>
</comment>
<evidence type="ECO:0000256" key="3">
    <source>
        <dbReference type="SAM" id="SignalP"/>
    </source>
</evidence>
<keyword evidence="3" id="KW-0732">Signal</keyword>